<dbReference type="PANTHER" id="PTHR45527">
    <property type="entry name" value="NONRIBOSOMAL PEPTIDE SYNTHETASE"/>
    <property type="match status" value="1"/>
</dbReference>
<dbReference type="PROSITE" id="PS50075">
    <property type="entry name" value="CARRIER"/>
    <property type="match status" value="1"/>
</dbReference>
<feature type="transmembrane region" description="Helical" evidence="4">
    <location>
        <begin position="1566"/>
        <end position="1587"/>
    </location>
</feature>
<dbReference type="NCBIfam" id="TIGR01733">
    <property type="entry name" value="AA-adenyl-dom"/>
    <property type="match status" value="1"/>
</dbReference>
<dbReference type="Pfam" id="PF13193">
    <property type="entry name" value="AMP-binding_C"/>
    <property type="match status" value="1"/>
</dbReference>
<evidence type="ECO:0000259" key="5">
    <source>
        <dbReference type="PROSITE" id="PS50075"/>
    </source>
</evidence>
<dbReference type="Pfam" id="PF07690">
    <property type="entry name" value="MFS_1"/>
    <property type="match status" value="1"/>
</dbReference>
<name>A0ABQ4GSB0_9ACTN</name>
<dbReference type="InterPro" id="IPR009081">
    <property type="entry name" value="PP-bd_ACP"/>
</dbReference>
<dbReference type="InterPro" id="IPR001031">
    <property type="entry name" value="Thioesterase"/>
</dbReference>
<feature type="transmembrane region" description="Helical" evidence="4">
    <location>
        <begin position="1353"/>
        <end position="1374"/>
    </location>
</feature>
<dbReference type="PROSITE" id="PS00455">
    <property type="entry name" value="AMP_BINDING"/>
    <property type="match status" value="1"/>
</dbReference>
<dbReference type="Gene3D" id="3.30.300.30">
    <property type="match status" value="1"/>
</dbReference>
<dbReference type="EMBL" id="BOOF01000031">
    <property type="protein sequence ID" value="GIH64305.1"/>
    <property type="molecule type" value="Genomic_DNA"/>
</dbReference>
<evidence type="ECO:0000256" key="2">
    <source>
        <dbReference type="ARBA" id="ARBA00022450"/>
    </source>
</evidence>
<dbReference type="InterPro" id="IPR036259">
    <property type="entry name" value="MFS_trans_sf"/>
</dbReference>
<dbReference type="InterPro" id="IPR001242">
    <property type="entry name" value="Condensation_dom"/>
</dbReference>
<reference evidence="6 7" key="1">
    <citation type="submission" date="2021-01" db="EMBL/GenBank/DDBJ databases">
        <title>Whole genome shotgun sequence of Microbispora siamensis NBRC 104113.</title>
        <authorList>
            <person name="Komaki H."/>
            <person name="Tamura T."/>
        </authorList>
    </citation>
    <scope>NUCLEOTIDE SEQUENCE [LARGE SCALE GENOMIC DNA]</scope>
    <source>
        <strain evidence="6 7">NBRC 104113</strain>
    </source>
</reference>
<keyword evidence="2" id="KW-0596">Phosphopantetheine</keyword>
<feature type="transmembrane region" description="Helical" evidence="4">
    <location>
        <begin position="1321"/>
        <end position="1347"/>
    </location>
</feature>
<dbReference type="Gene3D" id="1.20.1250.20">
    <property type="entry name" value="MFS general substrate transporter like domains"/>
    <property type="match status" value="1"/>
</dbReference>
<dbReference type="Gene3D" id="3.30.559.30">
    <property type="entry name" value="Nonribosomal peptide synthetase, condensation domain"/>
    <property type="match status" value="1"/>
</dbReference>
<proteinExistence type="predicted"/>
<dbReference type="Gene3D" id="1.10.1200.10">
    <property type="entry name" value="ACP-like"/>
    <property type="match status" value="1"/>
</dbReference>
<feature type="domain" description="Carrier" evidence="5">
    <location>
        <begin position="949"/>
        <end position="1024"/>
    </location>
</feature>
<dbReference type="InterPro" id="IPR000873">
    <property type="entry name" value="AMP-dep_synth/lig_dom"/>
</dbReference>
<dbReference type="SUPFAM" id="SSF53474">
    <property type="entry name" value="alpha/beta-Hydrolases"/>
    <property type="match status" value="1"/>
</dbReference>
<dbReference type="SMART" id="SM00823">
    <property type="entry name" value="PKS_PP"/>
    <property type="match status" value="1"/>
</dbReference>
<dbReference type="Pfam" id="PF00501">
    <property type="entry name" value="AMP-binding"/>
    <property type="match status" value="1"/>
</dbReference>
<protein>
    <recommendedName>
        <fullName evidence="5">Carrier domain-containing protein</fullName>
    </recommendedName>
</protein>
<dbReference type="InterPro" id="IPR045851">
    <property type="entry name" value="AMP-bd_C_sf"/>
</dbReference>
<dbReference type="InterPro" id="IPR036736">
    <property type="entry name" value="ACP-like_sf"/>
</dbReference>
<dbReference type="Gene3D" id="3.40.50.12780">
    <property type="entry name" value="N-terminal domain of ligase-like"/>
    <property type="match status" value="1"/>
</dbReference>
<dbReference type="InterPro" id="IPR029058">
    <property type="entry name" value="AB_hydrolase_fold"/>
</dbReference>
<evidence type="ECO:0000313" key="7">
    <source>
        <dbReference type="Proteomes" id="UP000660454"/>
    </source>
</evidence>
<accession>A0ABQ4GSB0</accession>
<feature type="transmembrane region" description="Helical" evidence="4">
    <location>
        <begin position="1487"/>
        <end position="1506"/>
    </location>
</feature>
<dbReference type="CDD" id="cd05930">
    <property type="entry name" value="A_NRPS"/>
    <property type="match status" value="1"/>
</dbReference>
<dbReference type="InterPro" id="IPR020806">
    <property type="entry name" value="PKS_PP-bd"/>
</dbReference>
<dbReference type="InterPro" id="IPR011701">
    <property type="entry name" value="MFS"/>
</dbReference>
<feature type="transmembrane region" description="Helical" evidence="4">
    <location>
        <begin position="1594"/>
        <end position="1611"/>
    </location>
</feature>
<keyword evidence="7" id="KW-1185">Reference proteome</keyword>
<feature type="transmembrane region" description="Helical" evidence="4">
    <location>
        <begin position="1617"/>
        <end position="1640"/>
    </location>
</feature>
<feature type="transmembrane region" description="Helical" evidence="4">
    <location>
        <begin position="1533"/>
        <end position="1560"/>
    </location>
</feature>
<dbReference type="InterPro" id="IPR025110">
    <property type="entry name" value="AMP-bd_C"/>
</dbReference>
<dbReference type="InterPro" id="IPR020845">
    <property type="entry name" value="AMP-binding_CS"/>
</dbReference>
<dbReference type="CDD" id="cd06173">
    <property type="entry name" value="MFS_MefA_like"/>
    <property type="match status" value="1"/>
</dbReference>
<dbReference type="SUPFAM" id="SSF52777">
    <property type="entry name" value="CoA-dependent acyltransferases"/>
    <property type="match status" value="2"/>
</dbReference>
<organism evidence="6 7">
    <name type="scientific">Microbispora siamensis</name>
    <dbReference type="NCBI Taxonomy" id="564413"/>
    <lineage>
        <taxon>Bacteria</taxon>
        <taxon>Bacillati</taxon>
        <taxon>Actinomycetota</taxon>
        <taxon>Actinomycetes</taxon>
        <taxon>Streptosporangiales</taxon>
        <taxon>Streptosporangiaceae</taxon>
        <taxon>Microbispora</taxon>
    </lineage>
</organism>
<feature type="transmembrane region" description="Helical" evidence="4">
    <location>
        <begin position="1462"/>
        <end position="1481"/>
    </location>
</feature>
<dbReference type="PROSITE" id="PS00012">
    <property type="entry name" value="PHOSPHOPANTETHEINE"/>
    <property type="match status" value="1"/>
</dbReference>
<dbReference type="Pfam" id="PF00668">
    <property type="entry name" value="Condensation"/>
    <property type="match status" value="1"/>
</dbReference>
<dbReference type="Gene3D" id="3.40.50.1820">
    <property type="entry name" value="alpha/beta hydrolase"/>
    <property type="match status" value="1"/>
</dbReference>
<gene>
    <name evidence="6" type="ORF">Msi02_51220</name>
</gene>
<dbReference type="Pfam" id="PF00550">
    <property type="entry name" value="PP-binding"/>
    <property type="match status" value="1"/>
</dbReference>
<dbReference type="RefSeq" id="WP_204050580.1">
    <property type="nucleotide sequence ID" value="NZ_BOOF01000031.1"/>
</dbReference>
<dbReference type="InterPro" id="IPR042099">
    <property type="entry name" value="ANL_N_sf"/>
</dbReference>
<keyword evidence="4" id="KW-0812">Transmembrane</keyword>
<dbReference type="CDD" id="cd19531">
    <property type="entry name" value="LCL_NRPS-like"/>
    <property type="match status" value="1"/>
</dbReference>
<dbReference type="SUPFAM" id="SSF103473">
    <property type="entry name" value="MFS general substrate transporter"/>
    <property type="match status" value="1"/>
</dbReference>
<dbReference type="InterPro" id="IPR023213">
    <property type="entry name" value="CAT-like_dom_sf"/>
</dbReference>
<evidence type="ECO:0000256" key="1">
    <source>
        <dbReference type="ARBA" id="ARBA00001957"/>
    </source>
</evidence>
<evidence type="ECO:0000313" key="6">
    <source>
        <dbReference type="EMBL" id="GIH64305.1"/>
    </source>
</evidence>
<feature type="transmembrane region" description="Helical" evidence="4">
    <location>
        <begin position="1706"/>
        <end position="1724"/>
    </location>
</feature>
<dbReference type="Pfam" id="PF00975">
    <property type="entry name" value="Thioesterase"/>
    <property type="match status" value="1"/>
</dbReference>
<dbReference type="InterPro" id="IPR006162">
    <property type="entry name" value="Ppantetheine_attach_site"/>
</dbReference>
<feature type="transmembrane region" description="Helical" evidence="4">
    <location>
        <begin position="1652"/>
        <end position="1675"/>
    </location>
</feature>
<evidence type="ECO:0000256" key="3">
    <source>
        <dbReference type="ARBA" id="ARBA00022553"/>
    </source>
</evidence>
<sequence>MTALSADKKALLAQRLRRRDGTVTISPRPPGTAAPLSPAQERIWFLEQYAPGTTVYTVPLTVRVAGDLDAAALEHSLHEVVRRHEALRMRFRTTPDGLPEVLIDDEARAEFLTADAAGPDEARELVERELTRTFDLAAGPLVRALLVRLAPGDHVLMLAAHHLVTDGWSFEIIMRELFEIMNGRTPPPPAVQYGDYAAWQRDRRHEREVAHWRDRLAGVPVLDLPTDRPRPPVLGHTGATHRFELDVDPAGPALAAGATPYMVVLAAFQALLGRYSGQTDFAVGSPIAGRGLPELDGVVGMFVNTLAMRADLDGDPTFAELLTRVRDRALDAYAHQDLPFDRLVTELNVERDVSRSPVVQVMLALQNFAAATTTATGPSGGAALSAFPAEAGVARFDLSLYLFERPGGLSGQLTYNTALFDPGTAARMATHFGMVLRAALADPSLRLSELPLLAEGERERVLAFSRSPAPAPLGRELLHDLVAGPPGTVAVTCDGRSLTYAALAGRSDSLARRLQGLGVTRGSRVGIRLERSPDLAVAVLAVLKAGGAYVPLDPAQPEDRLAHMIADAGVRITVTEDLLAELPPGDVPADPGLTGADLAYVIYTSGTTGRPKGVAVQHRQVLTYLAGVRERLAVEPGGSYALMQSLSFDFGVTIFYLSLMTGGTLHLLDPRRPAAELAETLSRTDYLKATPSHLASLIAEAGPDGPGVLPRTLLVLGGEASSSAWAGSLRGPRVVNHYGPTEATVGVTTHEVTGTEETQTLPIGRPLPGARAYVLDERGEPAPIGVIGEIHLGGDRLARGYLGRPALTAERFLPDPYGEPGSRMYRTGDLGRWLPSGDLQFLGRRDLQVKVRGYRVELTEIEEVLTGHPAVEQAVVDLRRDRLVAYLTGERASVPDLRVYLADRLPEYMIPARYVWLDRLPLKAHGKVDRAALPEPGAGRPDEDGGYVPPETALETAIAEVWAGVLELDRVGAEDDFFELGGHSLLAAQVVARLRRVTERPVTIMDLFRHRTVRALAARAAAPDDGPRKLLNRLTPARAVSASLVCVPYGGGSAAIYQPLADALPPDWALHSVAVPGQEWGLDEETRPVAEVADACVREILADVPGPLSLYGHCGLGVMLCVEIARRLEAAGRPVDALYLGGGFPFARPKTIMTPLRDLADRLRSDRVWANALVAAGLDIDELDPDQLAAIIRNRRQGTRDAEAYFTRLFAESPEPLRAPIISVVGDRDPATEFYQERYLEWHHLTGETAVVVLDEAGHFFVKHRAGELAEIVTGARAAIAAGRTTEIEDRDRSWWLHATSTAGTDTPVTPRGPRPSMRRFGAVAAGQLVSIIGSSLTEFAIPLWIYLTTGSLVNFALFSVIALVPGMLVAPLAGAIVDRYDRRKVMLAGDAAAGGTQLAFGLLLWTGHIQVWHVYPLLALLSVALTFQRLAYGAAVPQLVPKRYLGHANGVLQVVTGTAQLVVPLVAVGLMSAIGIRGILVVDVASYAFALCSVLLVRFPAAMGWKRRESLVREMAEGFRYSWGQRGFRGMLLFFACLNVFLSPLFLLLTPLVLGFATLSDVGRVSFAGGLGVLLGGLTMTVWGGPRRLRMRGVLLATLVLAAFCLVTGLRESLIVIAVGAFGMSLALTLVNGVYATIIQVKVPQRFHGRVIALNTLVAWSTLPIGFGLVAPYGTSLFEPLLAPDGPLASTAGQVVGVGEGRGVAFMYVVFALAIAVIALVALRVRVLARFDHDVPDAPPDDVIGLEAVRRRTAVR</sequence>
<comment type="caution">
    <text evidence="6">The sequence shown here is derived from an EMBL/GenBank/DDBJ whole genome shotgun (WGS) entry which is preliminary data.</text>
</comment>
<feature type="transmembrane region" description="Helical" evidence="4">
    <location>
        <begin position="1418"/>
        <end position="1441"/>
    </location>
</feature>
<keyword evidence="4" id="KW-0472">Membrane</keyword>
<dbReference type="SUPFAM" id="SSF56801">
    <property type="entry name" value="Acetyl-CoA synthetase-like"/>
    <property type="match status" value="1"/>
</dbReference>
<keyword evidence="3" id="KW-0597">Phosphoprotein</keyword>
<keyword evidence="4" id="KW-1133">Transmembrane helix</keyword>
<evidence type="ECO:0000256" key="4">
    <source>
        <dbReference type="SAM" id="Phobius"/>
    </source>
</evidence>
<dbReference type="InterPro" id="IPR010071">
    <property type="entry name" value="AA_adenyl_dom"/>
</dbReference>
<dbReference type="Gene3D" id="3.30.559.10">
    <property type="entry name" value="Chloramphenicol acetyltransferase-like domain"/>
    <property type="match status" value="1"/>
</dbReference>
<dbReference type="PANTHER" id="PTHR45527:SF1">
    <property type="entry name" value="FATTY ACID SYNTHASE"/>
    <property type="match status" value="1"/>
</dbReference>
<comment type="cofactor">
    <cofactor evidence="1">
        <name>pantetheine 4'-phosphate</name>
        <dbReference type="ChEBI" id="CHEBI:47942"/>
    </cofactor>
</comment>
<dbReference type="Proteomes" id="UP000660454">
    <property type="component" value="Unassembled WGS sequence"/>
</dbReference>